<keyword evidence="3" id="KW-1133">Transmembrane helix</keyword>
<dbReference type="CDD" id="cd01089">
    <property type="entry name" value="PA2G4-like"/>
    <property type="match status" value="1"/>
</dbReference>
<dbReference type="Proteomes" id="UP000266673">
    <property type="component" value="Unassembled WGS sequence"/>
</dbReference>
<dbReference type="PANTHER" id="PTHR10804:SF11">
    <property type="entry name" value="PROLIFERATION-ASSOCIATED PROTEIN 2G4"/>
    <property type="match status" value="1"/>
</dbReference>
<comment type="similarity">
    <text evidence="1">Belongs to the peptidase M24 family.</text>
</comment>
<evidence type="ECO:0000259" key="4">
    <source>
        <dbReference type="Pfam" id="PF00557"/>
    </source>
</evidence>
<evidence type="ECO:0000313" key="6">
    <source>
        <dbReference type="Proteomes" id="UP000266673"/>
    </source>
</evidence>
<dbReference type="EMBL" id="QKWP01002651">
    <property type="protein sequence ID" value="RIB02578.1"/>
    <property type="molecule type" value="Genomic_DNA"/>
</dbReference>
<dbReference type="Pfam" id="PF00557">
    <property type="entry name" value="Peptidase_M24"/>
    <property type="match status" value="1"/>
</dbReference>
<feature type="compositionally biased region" description="Basic and acidic residues" evidence="2">
    <location>
        <begin position="403"/>
        <end position="430"/>
    </location>
</feature>
<dbReference type="InterPro" id="IPR047113">
    <property type="entry name" value="PA2G4/ARX1"/>
</dbReference>
<dbReference type="PANTHER" id="PTHR10804">
    <property type="entry name" value="PROTEASE FAMILY M24 METHIONYL AMINOPEPTIDASE, AMINOPEPTIDASE P"/>
    <property type="match status" value="1"/>
</dbReference>
<dbReference type="FunFam" id="1.10.10.10:FF:000029">
    <property type="entry name" value="Proliferation-associated 2G4, a"/>
    <property type="match status" value="1"/>
</dbReference>
<gene>
    <name evidence="5" type="ORF">C2G38_2290827</name>
</gene>
<dbReference type="AlphaFoldDB" id="A0A397U081"/>
<keyword evidence="3" id="KW-0812">Transmembrane</keyword>
<dbReference type="InterPro" id="IPR036390">
    <property type="entry name" value="WH_DNA-bd_sf"/>
</dbReference>
<evidence type="ECO:0000256" key="2">
    <source>
        <dbReference type="SAM" id="MobiDB-lite"/>
    </source>
</evidence>
<dbReference type="OrthoDB" id="5876363at2759"/>
<dbReference type="InterPro" id="IPR036005">
    <property type="entry name" value="Creatinase/aminopeptidase-like"/>
</dbReference>
<dbReference type="Gene3D" id="3.90.230.10">
    <property type="entry name" value="Creatinase/methionine aminopeptidase superfamily"/>
    <property type="match status" value="2"/>
</dbReference>
<evidence type="ECO:0000256" key="1">
    <source>
        <dbReference type="ARBA" id="ARBA00007319"/>
    </source>
</evidence>
<name>A0A397U081_9GLOM</name>
<feature type="domain" description="Peptidase M24" evidence="4">
    <location>
        <begin position="19"/>
        <end position="178"/>
    </location>
</feature>
<accession>A0A397U081</accession>
<feature type="transmembrane region" description="Helical" evidence="3">
    <location>
        <begin position="326"/>
        <end position="352"/>
    </location>
</feature>
<evidence type="ECO:0000313" key="5">
    <source>
        <dbReference type="EMBL" id="RIB02578.1"/>
    </source>
</evidence>
<organism evidence="5 6">
    <name type="scientific">Gigaspora rosea</name>
    <dbReference type="NCBI Taxonomy" id="44941"/>
    <lineage>
        <taxon>Eukaryota</taxon>
        <taxon>Fungi</taxon>
        <taxon>Fungi incertae sedis</taxon>
        <taxon>Mucoromycota</taxon>
        <taxon>Glomeromycotina</taxon>
        <taxon>Glomeromycetes</taxon>
        <taxon>Diversisporales</taxon>
        <taxon>Gigasporaceae</taxon>
        <taxon>Gigaspora</taxon>
    </lineage>
</organism>
<dbReference type="Gene3D" id="1.10.10.10">
    <property type="entry name" value="Winged helix-like DNA-binding domain superfamily/Winged helix DNA-binding domain"/>
    <property type="match status" value="1"/>
</dbReference>
<dbReference type="SUPFAM" id="SSF46785">
    <property type="entry name" value="Winged helix' DNA-binding domain"/>
    <property type="match status" value="1"/>
</dbReference>
<keyword evidence="6" id="KW-1185">Reference proteome</keyword>
<dbReference type="InterPro" id="IPR000994">
    <property type="entry name" value="Pept_M24"/>
</dbReference>
<keyword evidence="3" id="KW-0472">Membrane</keyword>
<dbReference type="FunFam" id="3.90.230.10:FF:000013">
    <property type="entry name" value="DNA-binding protein, 42 kDa"/>
    <property type="match status" value="1"/>
</dbReference>
<comment type="caution">
    <text evidence="5">The sequence shown here is derived from an EMBL/GenBank/DDBJ whole genome shotgun (WGS) entry which is preliminary data.</text>
</comment>
<evidence type="ECO:0000256" key="3">
    <source>
        <dbReference type="SAM" id="Phobius"/>
    </source>
</evidence>
<protein>
    <submittedName>
        <fullName evidence="5">Peptidase M24, structural domain-containing protein</fullName>
    </submittedName>
</protein>
<dbReference type="STRING" id="44941.A0A397U081"/>
<proteinExistence type="inferred from homology"/>
<dbReference type="InterPro" id="IPR036388">
    <property type="entry name" value="WH-like_DNA-bd_sf"/>
</dbReference>
<feature type="region of interest" description="Disordered" evidence="2">
    <location>
        <begin position="396"/>
        <end position="430"/>
    </location>
</feature>
<reference evidence="5 6" key="1">
    <citation type="submission" date="2018-06" db="EMBL/GenBank/DDBJ databases">
        <title>Comparative genomics reveals the genomic features of Rhizophagus irregularis, R. cerebriforme, R. diaphanum and Gigaspora rosea, and their symbiotic lifestyle signature.</title>
        <authorList>
            <person name="Morin E."/>
            <person name="San Clemente H."/>
            <person name="Chen E.C.H."/>
            <person name="De La Providencia I."/>
            <person name="Hainaut M."/>
            <person name="Kuo A."/>
            <person name="Kohler A."/>
            <person name="Murat C."/>
            <person name="Tang N."/>
            <person name="Roy S."/>
            <person name="Loubradou J."/>
            <person name="Henrissat B."/>
            <person name="Grigoriev I.V."/>
            <person name="Corradi N."/>
            <person name="Roux C."/>
            <person name="Martin F.M."/>
        </authorList>
    </citation>
    <scope>NUCLEOTIDE SEQUENCE [LARGE SCALE GENOMIC DNA]</scope>
    <source>
        <strain evidence="5 6">DAOM 194757</strain>
    </source>
</reference>
<dbReference type="SUPFAM" id="SSF55920">
    <property type="entry name" value="Creatinase/aminopeptidase"/>
    <property type="match status" value="1"/>
</dbReference>
<sequence>MAEQTEGIQTVQNPDVVQKYQMAAEVSNRVLKLVIDAAVEGARILDLCALGDKSIEDGVKNLFAKDKKISKGIAFPTCVSVNHIICHFSPLPSDPEGSEVLKNGDLAKIQLGAQIDGYAAIVATTIVVGASKDKPVKGRLADVITAAHVASEAALRLVKPGLSNDKVTETIQKIAKSFDTNSVEGMLSYQQERNDIEGKKQIILNPNEAQRRDFETVQFGENEVYGIDILISTGEGKPKASSIRTTVYKKTGNTYSLKMKTSRLLFTEISQKFGTFPFPLRALEDEKKARLGIAECANHALVTPYDVYQGKEGKLKNSLKFVYMKYLLILYISIYFIIIIFIFTGDFVAQFFNTVLLTKSGSTKITNTLYDPEVVQSDKKVEDEEIISLLATSLKPKKKNKKKKDDKNASDAVEEKKDETKDETKTKDEQ</sequence>